<keyword evidence="2" id="KW-1185">Reference proteome</keyword>
<organism evidence="1 2">
    <name type="scientific">Branchiostoma lanceolatum</name>
    <name type="common">Common lancelet</name>
    <name type="synonym">Amphioxus lanceolatum</name>
    <dbReference type="NCBI Taxonomy" id="7740"/>
    <lineage>
        <taxon>Eukaryota</taxon>
        <taxon>Metazoa</taxon>
        <taxon>Chordata</taxon>
        <taxon>Cephalochordata</taxon>
        <taxon>Leptocardii</taxon>
        <taxon>Amphioxiformes</taxon>
        <taxon>Branchiostomatidae</taxon>
        <taxon>Branchiostoma</taxon>
    </lineage>
</organism>
<evidence type="ECO:0000313" key="2">
    <source>
        <dbReference type="Proteomes" id="UP000838412"/>
    </source>
</evidence>
<dbReference type="AlphaFoldDB" id="A0A8K0EQM2"/>
<gene>
    <name evidence="1" type="primary">Hypp3106</name>
    <name evidence="1" type="ORF">BLAG_LOCUS19130</name>
</gene>
<sequence>MPLLRRIRGKFRLHRFFPRHHDPVRFYTTPWLMNQAPFLVYRLLLCVYNIAVLVLYDGGSYWAWNPKVLTTLSYQTYILLRPVPLSLVLNDTPTGPVPLPLVLDDTPTRPVPLSLNDRPTRLVPLSLNDTPKRLVPLSLNDTPTRPVPLSLVLNDIPIRLVPLNVLLLH</sequence>
<proteinExistence type="predicted"/>
<evidence type="ECO:0000313" key="1">
    <source>
        <dbReference type="EMBL" id="CAH1265005.1"/>
    </source>
</evidence>
<dbReference type="EMBL" id="OV696690">
    <property type="protein sequence ID" value="CAH1265005.1"/>
    <property type="molecule type" value="Genomic_DNA"/>
</dbReference>
<protein>
    <submittedName>
        <fullName evidence="1">Hypp3106 protein</fullName>
    </submittedName>
</protein>
<accession>A0A8K0EQM2</accession>
<dbReference type="Proteomes" id="UP000838412">
    <property type="component" value="Chromosome 5"/>
</dbReference>
<reference evidence="1" key="1">
    <citation type="submission" date="2022-01" db="EMBL/GenBank/DDBJ databases">
        <authorList>
            <person name="Braso-Vives M."/>
        </authorList>
    </citation>
    <scope>NUCLEOTIDE SEQUENCE</scope>
</reference>
<name>A0A8K0EQM2_BRALA</name>